<comment type="caution">
    <text evidence="1">The sequence shown here is derived from an EMBL/GenBank/DDBJ whole genome shotgun (WGS) entry which is preliminary data.</text>
</comment>
<keyword evidence="2" id="KW-1185">Reference proteome</keyword>
<dbReference type="AlphaFoldDB" id="A0A4C1SRQ2"/>
<dbReference type="EMBL" id="BGZK01007453">
    <property type="protein sequence ID" value="GBP04017.1"/>
    <property type="molecule type" value="Genomic_DNA"/>
</dbReference>
<feature type="non-terminal residue" evidence="1">
    <location>
        <position position="73"/>
    </location>
</feature>
<protein>
    <submittedName>
        <fullName evidence="1">Uncharacterized protein</fullName>
    </submittedName>
</protein>
<proteinExistence type="predicted"/>
<dbReference type="Proteomes" id="UP000299102">
    <property type="component" value="Unassembled WGS sequence"/>
</dbReference>
<gene>
    <name evidence="1" type="ORF">EVAR_101547_1</name>
</gene>
<accession>A0A4C1SRQ2</accession>
<name>A0A4C1SRQ2_EUMVA</name>
<reference evidence="1 2" key="1">
    <citation type="journal article" date="2019" name="Commun. Biol.">
        <title>The bagworm genome reveals a unique fibroin gene that provides high tensile strength.</title>
        <authorList>
            <person name="Kono N."/>
            <person name="Nakamura H."/>
            <person name="Ohtoshi R."/>
            <person name="Tomita M."/>
            <person name="Numata K."/>
            <person name="Arakawa K."/>
        </authorList>
    </citation>
    <scope>NUCLEOTIDE SEQUENCE [LARGE SCALE GENOMIC DNA]</scope>
</reference>
<evidence type="ECO:0000313" key="1">
    <source>
        <dbReference type="EMBL" id="GBP04017.1"/>
    </source>
</evidence>
<sequence length="73" mass="8381">MAGSQRLEKWFKRCEMDQSGRVFSVLRISCGREPRDSESTIALPPSRVASPFASNQPQAPENHTNFYRFLMMT</sequence>
<evidence type="ECO:0000313" key="2">
    <source>
        <dbReference type="Proteomes" id="UP000299102"/>
    </source>
</evidence>
<organism evidence="1 2">
    <name type="scientific">Eumeta variegata</name>
    <name type="common">Bagworm moth</name>
    <name type="synonym">Eumeta japonica</name>
    <dbReference type="NCBI Taxonomy" id="151549"/>
    <lineage>
        <taxon>Eukaryota</taxon>
        <taxon>Metazoa</taxon>
        <taxon>Ecdysozoa</taxon>
        <taxon>Arthropoda</taxon>
        <taxon>Hexapoda</taxon>
        <taxon>Insecta</taxon>
        <taxon>Pterygota</taxon>
        <taxon>Neoptera</taxon>
        <taxon>Endopterygota</taxon>
        <taxon>Lepidoptera</taxon>
        <taxon>Glossata</taxon>
        <taxon>Ditrysia</taxon>
        <taxon>Tineoidea</taxon>
        <taxon>Psychidae</taxon>
        <taxon>Oiketicinae</taxon>
        <taxon>Eumeta</taxon>
    </lineage>
</organism>